<evidence type="ECO:0000259" key="2">
    <source>
        <dbReference type="Pfam" id="PF07331"/>
    </source>
</evidence>
<sequence>MTSEARSADSPDSGLLMKAMLGPFIILVLAAYGYYLACCIDQAPTDQLGADFWPRMILIFLMVSCGIKFVEIFLNRKNLAEEAASKPEMNNFRLVLMIVLLAATVAAIDITGFAVGNLLFMLLFLYLAGMRKVVPLVAVSVIGTAVLVYVFAKIVYLPLPKGWGFFEDISLAIYRALFIL</sequence>
<dbReference type="Proteomes" id="UP000006055">
    <property type="component" value="Chromosome"/>
</dbReference>
<feature type="domain" description="DUF1468" evidence="2">
    <location>
        <begin position="23"/>
        <end position="160"/>
    </location>
</feature>
<name>I4C1Y9_DESTA</name>
<dbReference type="OrthoDB" id="5873457at2"/>
<feature type="transmembrane region" description="Helical" evidence="1">
    <location>
        <begin position="94"/>
        <end position="127"/>
    </location>
</feature>
<accession>I4C1Y9</accession>
<dbReference type="HOGENOM" id="CLU_110735_2_2_7"/>
<proteinExistence type="predicted"/>
<keyword evidence="1" id="KW-0472">Membrane</keyword>
<evidence type="ECO:0000313" key="4">
    <source>
        <dbReference type="Proteomes" id="UP000006055"/>
    </source>
</evidence>
<dbReference type="eggNOG" id="ENOG50339M2">
    <property type="taxonomic scope" value="Bacteria"/>
</dbReference>
<feature type="transmembrane region" description="Helical" evidence="1">
    <location>
        <begin position="56"/>
        <end position="74"/>
    </location>
</feature>
<keyword evidence="1" id="KW-0812">Transmembrane</keyword>
<dbReference type="STRING" id="706587.Desti_0857"/>
<dbReference type="RefSeq" id="WP_014808736.1">
    <property type="nucleotide sequence ID" value="NC_018025.1"/>
</dbReference>
<reference evidence="4" key="1">
    <citation type="submission" date="2012-06" db="EMBL/GenBank/DDBJ databases">
        <title>Complete sequence of chromosome of Desulfomonile tiedjei DSM 6799.</title>
        <authorList>
            <person name="Lucas S."/>
            <person name="Copeland A."/>
            <person name="Lapidus A."/>
            <person name="Glavina del Rio T."/>
            <person name="Dalin E."/>
            <person name="Tice H."/>
            <person name="Bruce D."/>
            <person name="Goodwin L."/>
            <person name="Pitluck S."/>
            <person name="Peters L."/>
            <person name="Ovchinnikova G."/>
            <person name="Zeytun A."/>
            <person name="Lu M."/>
            <person name="Kyrpides N."/>
            <person name="Mavromatis K."/>
            <person name="Ivanova N."/>
            <person name="Brettin T."/>
            <person name="Detter J.C."/>
            <person name="Han C."/>
            <person name="Larimer F."/>
            <person name="Land M."/>
            <person name="Hauser L."/>
            <person name="Markowitz V."/>
            <person name="Cheng J.-F."/>
            <person name="Hugenholtz P."/>
            <person name="Woyke T."/>
            <person name="Wu D."/>
            <person name="Spring S."/>
            <person name="Schroeder M."/>
            <person name="Brambilla E."/>
            <person name="Klenk H.-P."/>
            <person name="Eisen J.A."/>
        </authorList>
    </citation>
    <scope>NUCLEOTIDE SEQUENCE [LARGE SCALE GENOMIC DNA]</scope>
    <source>
        <strain evidence="4">ATCC 49306 / DSM 6799 / DCB-1</strain>
    </source>
</reference>
<feature type="transmembrane region" description="Helical" evidence="1">
    <location>
        <begin position="15"/>
        <end position="36"/>
    </location>
</feature>
<keyword evidence="1" id="KW-1133">Transmembrane helix</keyword>
<feature type="transmembrane region" description="Helical" evidence="1">
    <location>
        <begin position="133"/>
        <end position="152"/>
    </location>
</feature>
<dbReference type="Pfam" id="PF07331">
    <property type="entry name" value="TctB"/>
    <property type="match status" value="1"/>
</dbReference>
<evidence type="ECO:0000313" key="3">
    <source>
        <dbReference type="EMBL" id="AFM23580.1"/>
    </source>
</evidence>
<dbReference type="AlphaFoldDB" id="I4C1Y9"/>
<dbReference type="KEGG" id="dti:Desti_0857"/>
<dbReference type="EMBL" id="CP003360">
    <property type="protein sequence ID" value="AFM23580.1"/>
    <property type="molecule type" value="Genomic_DNA"/>
</dbReference>
<gene>
    <name evidence="3" type="ordered locus">Desti_0857</name>
</gene>
<keyword evidence="4" id="KW-1185">Reference proteome</keyword>
<dbReference type="InterPro" id="IPR009936">
    <property type="entry name" value="DUF1468"/>
</dbReference>
<evidence type="ECO:0000256" key="1">
    <source>
        <dbReference type="SAM" id="Phobius"/>
    </source>
</evidence>
<protein>
    <recommendedName>
        <fullName evidence="2">DUF1468 domain-containing protein</fullName>
    </recommendedName>
</protein>
<organism evidence="3 4">
    <name type="scientific">Desulfomonile tiedjei (strain ATCC 49306 / DSM 6799 / DCB-1)</name>
    <dbReference type="NCBI Taxonomy" id="706587"/>
    <lineage>
        <taxon>Bacteria</taxon>
        <taxon>Pseudomonadati</taxon>
        <taxon>Thermodesulfobacteriota</taxon>
        <taxon>Desulfomonilia</taxon>
        <taxon>Desulfomonilales</taxon>
        <taxon>Desulfomonilaceae</taxon>
        <taxon>Desulfomonile</taxon>
    </lineage>
</organism>